<evidence type="ECO:0000259" key="7">
    <source>
        <dbReference type="Pfam" id="PF08534"/>
    </source>
</evidence>
<evidence type="ECO:0000256" key="2">
    <source>
        <dbReference type="ARBA" id="ARBA00022559"/>
    </source>
</evidence>
<dbReference type="Pfam" id="PF08534">
    <property type="entry name" value="Redoxin"/>
    <property type="match status" value="1"/>
</dbReference>
<evidence type="ECO:0000256" key="3">
    <source>
        <dbReference type="ARBA" id="ARBA00022862"/>
    </source>
</evidence>
<evidence type="ECO:0000256" key="5">
    <source>
        <dbReference type="ARBA" id="ARBA00023284"/>
    </source>
</evidence>
<keyword evidence="9" id="KW-1185">Reference proteome</keyword>
<dbReference type="Gene3D" id="3.40.30.10">
    <property type="entry name" value="Glutaredoxin"/>
    <property type="match status" value="1"/>
</dbReference>
<dbReference type="GO" id="GO:0005737">
    <property type="term" value="C:cytoplasm"/>
    <property type="evidence" value="ECO:0007669"/>
    <property type="project" value="TreeGrafter"/>
</dbReference>
<keyword evidence="5" id="KW-0676">Redox-active center</keyword>
<evidence type="ECO:0000256" key="1">
    <source>
        <dbReference type="ARBA" id="ARBA00010505"/>
    </source>
</evidence>
<dbReference type="SUPFAM" id="SSF52833">
    <property type="entry name" value="Thioredoxin-like"/>
    <property type="match status" value="1"/>
</dbReference>
<keyword evidence="2" id="KW-0575">Peroxidase</keyword>
<accession>A0A4P9YVZ6</accession>
<dbReference type="GO" id="GO:0045454">
    <property type="term" value="P:cell redox homeostasis"/>
    <property type="evidence" value="ECO:0007669"/>
    <property type="project" value="TreeGrafter"/>
</dbReference>
<dbReference type="AlphaFoldDB" id="A0A4P9YVZ6"/>
<sequence>PRLPDITLRFLVPADAHAHADEPPTLSALLPVSIRPLHRELAGKRTLLFGVPSPFSPDCNDHLGTFIRTSSLLGEHGIDRILGVATEDVFVMHAWSQAHNLTGKRGEVTLASDGNGELCRRLNLSIDLSDEIMGARRRFRRFVMLVERDLSISRYALEPDDGTAVAVTSAVQVLGWFQ</sequence>
<organism evidence="8 9">
    <name type="scientific">Syncephalis pseudoplumigaleata</name>
    <dbReference type="NCBI Taxonomy" id="1712513"/>
    <lineage>
        <taxon>Eukaryota</taxon>
        <taxon>Fungi</taxon>
        <taxon>Fungi incertae sedis</taxon>
        <taxon>Zoopagomycota</taxon>
        <taxon>Zoopagomycotina</taxon>
        <taxon>Zoopagomycetes</taxon>
        <taxon>Zoopagales</taxon>
        <taxon>Piptocephalidaceae</taxon>
        <taxon>Syncephalis</taxon>
    </lineage>
</organism>
<proteinExistence type="inferred from homology"/>
<dbReference type="InterPro" id="IPR013740">
    <property type="entry name" value="Redoxin"/>
</dbReference>
<keyword evidence="3" id="KW-0049">Antioxidant</keyword>
<keyword evidence="4" id="KW-0560">Oxidoreductase</keyword>
<gene>
    <name evidence="8" type="ORF">SYNPS1DRAFT_23895</name>
</gene>
<evidence type="ECO:0000256" key="6">
    <source>
        <dbReference type="PIRSR" id="PIRSR637944-1"/>
    </source>
</evidence>
<dbReference type="GO" id="GO:0034599">
    <property type="term" value="P:cellular response to oxidative stress"/>
    <property type="evidence" value="ECO:0007669"/>
    <property type="project" value="InterPro"/>
</dbReference>
<name>A0A4P9YVZ6_9FUNG</name>
<protein>
    <recommendedName>
        <fullName evidence="7">Redoxin domain-containing protein</fullName>
    </recommendedName>
</protein>
<reference evidence="9" key="1">
    <citation type="journal article" date="2018" name="Nat. Microbiol.">
        <title>Leveraging single-cell genomics to expand the fungal tree of life.</title>
        <authorList>
            <person name="Ahrendt S.R."/>
            <person name="Quandt C.A."/>
            <person name="Ciobanu D."/>
            <person name="Clum A."/>
            <person name="Salamov A."/>
            <person name="Andreopoulos B."/>
            <person name="Cheng J.F."/>
            <person name="Woyke T."/>
            <person name="Pelin A."/>
            <person name="Henrissat B."/>
            <person name="Reynolds N.K."/>
            <person name="Benny G.L."/>
            <person name="Smith M.E."/>
            <person name="James T.Y."/>
            <person name="Grigoriev I.V."/>
        </authorList>
    </citation>
    <scope>NUCLEOTIDE SEQUENCE [LARGE SCALE GENOMIC DNA]</scope>
    <source>
        <strain evidence="9">Benny S71-1</strain>
    </source>
</reference>
<dbReference type="InterPro" id="IPR036249">
    <property type="entry name" value="Thioredoxin-like_sf"/>
</dbReference>
<evidence type="ECO:0000313" key="9">
    <source>
        <dbReference type="Proteomes" id="UP000278143"/>
    </source>
</evidence>
<dbReference type="OrthoDB" id="195498at2759"/>
<comment type="similarity">
    <text evidence="1">Belongs to the peroxiredoxin family. Prx5 subfamily.</text>
</comment>
<dbReference type="Proteomes" id="UP000278143">
    <property type="component" value="Unassembled WGS sequence"/>
</dbReference>
<dbReference type="GO" id="GO:0008379">
    <property type="term" value="F:thioredoxin peroxidase activity"/>
    <property type="evidence" value="ECO:0007669"/>
    <property type="project" value="InterPro"/>
</dbReference>
<feature type="domain" description="Redoxin" evidence="7">
    <location>
        <begin position="40"/>
        <end position="173"/>
    </location>
</feature>
<evidence type="ECO:0000256" key="4">
    <source>
        <dbReference type="ARBA" id="ARBA00023002"/>
    </source>
</evidence>
<dbReference type="GO" id="GO:0042744">
    <property type="term" value="P:hydrogen peroxide catabolic process"/>
    <property type="evidence" value="ECO:0007669"/>
    <property type="project" value="TreeGrafter"/>
</dbReference>
<dbReference type="InterPro" id="IPR037944">
    <property type="entry name" value="PRX5-like"/>
</dbReference>
<feature type="non-terminal residue" evidence="8">
    <location>
        <position position="1"/>
    </location>
</feature>
<evidence type="ECO:0000313" key="8">
    <source>
        <dbReference type="EMBL" id="RKP24008.1"/>
    </source>
</evidence>
<dbReference type="PANTHER" id="PTHR10430">
    <property type="entry name" value="PEROXIREDOXIN"/>
    <property type="match status" value="1"/>
</dbReference>
<feature type="active site" description="Cysteine sulfenic acid (-SOH) intermediate" evidence="6">
    <location>
        <position position="59"/>
    </location>
</feature>
<dbReference type="EMBL" id="KZ990509">
    <property type="protein sequence ID" value="RKP24008.1"/>
    <property type="molecule type" value="Genomic_DNA"/>
</dbReference>
<dbReference type="PANTHER" id="PTHR10430:SF16">
    <property type="entry name" value="PEROXIREDOXIN-5, MITOCHONDRIAL"/>
    <property type="match status" value="1"/>
</dbReference>